<evidence type="ECO:0008006" key="4">
    <source>
        <dbReference type="Google" id="ProtNLM"/>
    </source>
</evidence>
<dbReference type="RefSeq" id="WP_207163232.1">
    <property type="nucleotide sequence ID" value="NZ_CP071382.1"/>
</dbReference>
<reference evidence="2 3" key="1">
    <citation type="submission" date="2021-03" db="EMBL/GenBank/DDBJ databases">
        <title>Geobacter metallireducens gen. nov. sp. nov., a microorganism capable of coupling the complete oxidation of organic compounds to the reduction of iron and other metals.</title>
        <authorList>
            <person name="Li Y."/>
        </authorList>
    </citation>
    <scope>NUCLEOTIDE SEQUENCE [LARGE SCALE GENOMIC DNA]</scope>
    <source>
        <strain evidence="2 3">Jerry-YX</strain>
    </source>
</reference>
<protein>
    <recommendedName>
        <fullName evidence="4">Terminase small subunit</fullName>
    </recommendedName>
</protein>
<dbReference type="EMBL" id="CP071382">
    <property type="protein sequence ID" value="QSV45435.1"/>
    <property type="molecule type" value="Genomic_DNA"/>
</dbReference>
<evidence type="ECO:0000313" key="2">
    <source>
        <dbReference type="EMBL" id="QSV45435.1"/>
    </source>
</evidence>
<organism evidence="2 3">
    <name type="scientific">Geobacter benzoatilyticus</name>
    <dbReference type="NCBI Taxonomy" id="2815309"/>
    <lineage>
        <taxon>Bacteria</taxon>
        <taxon>Pseudomonadati</taxon>
        <taxon>Thermodesulfobacteriota</taxon>
        <taxon>Desulfuromonadia</taxon>
        <taxon>Geobacterales</taxon>
        <taxon>Geobacteraceae</taxon>
        <taxon>Geobacter</taxon>
    </lineage>
</organism>
<name>A0ABX7Q379_9BACT</name>
<feature type="region of interest" description="Disordered" evidence="1">
    <location>
        <begin position="1"/>
        <end position="26"/>
    </location>
</feature>
<gene>
    <name evidence="2" type="ORF">JZM60_15150</name>
</gene>
<dbReference type="Proteomes" id="UP000663651">
    <property type="component" value="Chromosome"/>
</dbReference>
<accession>A0ABX7Q379</accession>
<keyword evidence="3" id="KW-1185">Reference proteome</keyword>
<evidence type="ECO:0000313" key="3">
    <source>
        <dbReference type="Proteomes" id="UP000663651"/>
    </source>
</evidence>
<proteinExistence type="predicted"/>
<sequence>MADEKNNGKGRQGNDRISKHEAWQERKLEKAKRDDIDVISKRTLDQGDFINILNSLDYYLYQLRMNMGRIKVITFDKAQEFIERSQRIKEDINLLNAEMCELMGYTYKPPKGFSNPLGAGDASGKIKKASSKAAAAEKMPEEIAATG</sequence>
<evidence type="ECO:0000256" key="1">
    <source>
        <dbReference type="SAM" id="MobiDB-lite"/>
    </source>
</evidence>